<dbReference type="Pfam" id="PF00657">
    <property type="entry name" value="Lipase_GDSL"/>
    <property type="match status" value="2"/>
</dbReference>
<dbReference type="Gene3D" id="3.40.50.1110">
    <property type="entry name" value="SGNH hydrolase"/>
    <property type="match status" value="3"/>
</dbReference>
<dbReference type="InterPro" id="IPR035669">
    <property type="entry name" value="SGNH_plant_lipase-like"/>
</dbReference>
<evidence type="ECO:0000256" key="2">
    <source>
        <dbReference type="ARBA" id="ARBA00022729"/>
    </source>
</evidence>
<keyword evidence="3" id="KW-0378">Hydrolase</keyword>
<gene>
    <name evidence="5" type="ORF">HID58_034619</name>
</gene>
<dbReference type="InterPro" id="IPR008265">
    <property type="entry name" value="Lipase_GDSL_AS"/>
</dbReference>
<evidence type="ECO:0000256" key="3">
    <source>
        <dbReference type="ARBA" id="ARBA00022801"/>
    </source>
</evidence>
<proteinExistence type="inferred from homology"/>
<dbReference type="InterPro" id="IPR036514">
    <property type="entry name" value="SGNH_hydro_sf"/>
</dbReference>
<dbReference type="EMBL" id="JAGKQM010000009">
    <property type="protein sequence ID" value="KAH0911298.1"/>
    <property type="molecule type" value="Genomic_DNA"/>
</dbReference>
<dbReference type="InterPro" id="IPR001087">
    <property type="entry name" value="GDSL"/>
</dbReference>
<dbReference type="PANTHER" id="PTHR22835">
    <property type="entry name" value="ZINC FINGER FYVE DOMAIN CONTAINING PROTEIN"/>
    <property type="match status" value="1"/>
</dbReference>
<accession>A0ABQ8C2T1</accession>
<comment type="similarity">
    <text evidence="1">Belongs to the 'GDSL' lipolytic enzyme family.</text>
</comment>
<protein>
    <submittedName>
        <fullName evidence="5">Uncharacterized protein</fullName>
    </submittedName>
</protein>
<dbReference type="PANTHER" id="PTHR22835:SF683">
    <property type="entry name" value="OS05G0506800 PROTEIN"/>
    <property type="match status" value="1"/>
</dbReference>
<evidence type="ECO:0000256" key="1">
    <source>
        <dbReference type="ARBA" id="ARBA00008668"/>
    </source>
</evidence>
<keyword evidence="2" id="KW-0732">Signal</keyword>
<keyword evidence="4" id="KW-0325">Glycoprotein</keyword>
<name>A0ABQ8C2T1_BRANA</name>
<evidence type="ECO:0000313" key="5">
    <source>
        <dbReference type="EMBL" id="KAH0911298.1"/>
    </source>
</evidence>
<comment type="caution">
    <text evidence="5">The sequence shown here is derived from an EMBL/GenBank/DDBJ whole genome shotgun (WGS) entry which is preliminary data.</text>
</comment>
<dbReference type="CDD" id="cd01837">
    <property type="entry name" value="SGNH_plant_lipase_like"/>
    <property type="match status" value="2"/>
</dbReference>
<dbReference type="Proteomes" id="UP000824890">
    <property type="component" value="Unassembled WGS sequence"/>
</dbReference>
<dbReference type="PROSITE" id="PS01098">
    <property type="entry name" value="LIPASE_GDSL_SER"/>
    <property type="match status" value="1"/>
</dbReference>
<dbReference type="SUPFAM" id="SSF52266">
    <property type="entry name" value="SGNH hydrolase"/>
    <property type="match status" value="2"/>
</dbReference>
<evidence type="ECO:0000256" key="4">
    <source>
        <dbReference type="ARBA" id="ARBA00023180"/>
    </source>
</evidence>
<keyword evidence="6" id="KW-1185">Reference proteome</keyword>
<reference evidence="5 6" key="1">
    <citation type="submission" date="2021-05" db="EMBL/GenBank/DDBJ databases">
        <title>Genome Assembly of Synthetic Allotetraploid Brassica napus Reveals Homoeologous Exchanges between Subgenomes.</title>
        <authorList>
            <person name="Davis J.T."/>
        </authorList>
    </citation>
    <scope>NUCLEOTIDE SEQUENCE [LARGE SCALE GENOMIC DNA]</scope>
    <source>
        <strain evidence="6">cv. Da-Ae</strain>
        <tissue evidence="5">Seedling</tissue>
    </source>
</reference>
<sequence>MNKGIFELSCMASLDSHVLMKIVSFFLYTLLVTSVSSETKCLNFQSIISFGDSITDTGNLIALSTPNELPESAFLPYGETFFHHPTGRYSDGRLIIDFIGLPHVPPFYGSKNGNFEKGVNFAVGGATALECSVLEERGISCPPKNKSLGVQLTNFKESLRSLCGSPSDMIGNALILIGEIGGNDYNYPFFGHKNIEEVKELVPLVISTISSTITELVDMGGKTFLVPGDFPLGCSVIYLTLYQTSNKEAYDPQTGCLTWLNEFSEYHNEQLQAELNRLRKLYPYVNIIYGDYYNALLRLIQEPAKFGLMNNPLPVCCGLGGRYNYTFGVKCGLKGVECCNDPSKYVNWDGIHMTEAAYKWIAEGLLKGPYATPPFDWSCLSSEIKDKDVGVSSRSSVLVIPLPTQETCSASLILTISLTWRFRRMGRPSFTIPLAGFPIVPPFYGPPNANFEKVVNFAVGEATALERSFLEERGIHFAYTNVNCRDMIKNALILMGEIGGNDYNYVFFVGKTIEEEKKVAMGYHNTFNIVGEVGYLKKLELVERAGTDVGYCKSNGCSYVPSLVQIKQSAAGGGASHLSKKLKNFFLITLLTTAAVTSEQQCRNFKSIIIFGDSITDTGNLLHLSDLNNLPQSAFPPYGETFFHVPTGRFSNGRLIIDFIAEFLRLPYVPPYFGSPNESFQKGVNFAVAGATALERSFLESRGIHYAYTNVSLGVQLKSFKKSLPNICGSPSDCREMIGDALIIVGEIGGNDYNYGLLVGKSIEEIKELVPLVISTISSVITELVHMGGRTIMVPTDLPIGCWTSFLTQYQTSNQEEYNPLTGCLNWLNEFVEHHNKELQEELNRLQKLYPHVTILYADYYNALLHIFQEPARFGFVNRPLSACCGTGGPYNFNNGSQCGTKGVDCCTDPSKYVHWDGFHLTESAYRWVAMGLLEGPYTLPAFDWSCPGFDIKNRTSSGRQYSFSSR</sequence>
<evidence type="ECO:0000313" key="6">
    <source>
        <dbReference type="Proteomes" id="UP000824890"/>
    </source>
</evidence>
<organism evidence="5 6">
    <name type="scientific">Brassica napus</name>
    <name type="common">Rape</name>
    <dbReference type="NCBI Taxonomy" id="3708"/>
    <lineage>
        <taxon>Eukaryota</taxon>
        <taxon>Viridiplantae</taxon>
        <taxon>Streptophyta</taxon>
        <taxon>Embryophyta</taxon>
        <taxon>Tracheophyta</taxon>
        <taxon>Spermatophyta</taxon>
        <taxon>Magnoliopsida</taxon>
        <taxon>eudicotyledons</taxon>
        <taxon>Gunneridae</taxon>
        <taxon>Pentapetalae</taxon>
        <taxon>rosids</taxon>
        <taxon>malvids</taxon>
        <taxon>Brassicales</taxon>
        <taxon>Brassicaceae</taxon>
        <taxon>Brassiceae</taxon>
        <taxon>Brassica</taxon>
    </lineage>
</organism>